<feature type="disulfide bond" evidence="14">
    <location>
        <begin position="964"/>
        <end position="982"/>
    </location>
</feature>
<evidence type="ECO:0000256" key="10">
    <source>
        <dbReference type="ARBA" id="ARBA00023157"/>
    </source>
</evidence>
<evidence type="ECO:0000256" key="13">
    <source>
        <dbReference type="PROSITE-ProRule" id="PRU00076"/>
    </source>
</evidence>
<dbReference type="FunFam" id="4.10.400.10:FF:000011">
    <property type="entry name" value="Low-density lipoprotein receptor-related protein 1"/>
    <property type="match status" value="1"/>
</dbReference>
<feature type="disulfide bond" evidence="14">
    <location>
        <begin position="917"/>
        <end position="929"/>
    </location>
</feature>
<feature type="disulfide bond" evidence="13">
    <location>
        <begin position="1623"/>
        <end position="1632"/>
    </location>
</feature>
<dbReference type="Pfam" id="PF12662">
    <property type="entry name" value="cEGF"/>
    <property type="match status" value="2"/>
</dbReference>
<evidence type="ECO:0000256" key="17">
    <source>
        <dbReference type="SAM" id="Phobius"/>
    </source>
</evidence>
<keyword evidence="9 17" id="KW-0472">Membrane</keyword>
<dbReference type="SUPFAM" id="SSF57184">
    <property type="entry name" value="Growth factor receptor domain"/>
    <property type="match status" value="1"/>
</dbReference>
<comment type="subcellular location">
    <subcellularLocation>
        <location evidence="1">Cell membrane</location>
        <topology evidence="1">Single-pass type I membrane protein</topology>
    </subcellularLocation>
</comment>
<keyword evidence="12" id="KW-0325">Glycoprotein</keyword>
<evidence type="ECO:0000256" key="14">
    <source>
        <dbReference type="PROSITE-ProRule" id="PRU00124"/>
    </source>
</evidence>
<organism evidence="20 21">
    <name type="scientific">Caerostris darwini</name>
    <dbReference type="NCBI Taxonomy" id="1538125"/>
    <lineage>
        <taxon>Eukaryota</taxon>
        <taxon>Metazoa</taxon>
        <taxon>Ecdysozoa</taxon>
        <taxon>Arthropoda</taxon>
        <taxon>Chelicerata</taxon>
        <taxon>Arachnida</taxon>
        <taxon>Araneae</taxon>
        <taxon>Araneomorphae</taxon>
        <taxon>Entelegynae</taxon>
        <taxon>Araneoidea</taxon>
        <taxon>Araneidae</taxon>
        <taxon>Caerostris</taxon>
    </lineage>
</organism>
<dbReference type="SMART" id="SM00192">
    <property type="entry name" value="LDLa"/>
    <property type="match status" value="12"/>
</dbReference>
<dbReference type="InterPro" id="IPR000033">
    <property type="entry name" value="LDLR_classB_rpt"/>
</dbReference>
<dbReference type="InterPro" id="IPR023415">
    <property type="entry name" value="LDLR_class-A_CS"/>
</dbReference>
<dbReference type="Gene3D" id="2.120.10.30">
    <property type="entry name" value="TolB, C-terminal domain"/>
    <property type="match status" value="3"/>
</dbReference>
<feature type="disulfide bond" evidence="14">
    <location>
        <begin position="924"/>
        <end position="942"/>
    </location>
</feature>
<feature type="region of interest" description="Disordered" evidence="16">
    <location>
        <begin position="1723"/>
        <end position="1776"/>
    </location>
</feature>
<keyword evidence="2" id="KW-1003">Cell membrane</keyword>
<dbReference type="SMART" id="SM00181">
    <property type="entry name" value="EGF"/>
    <property type="match status" value="9"/>
</dbReference>
<feature type="disulfide bond" evidence="14">
    <location>
        <begin position="1004"/>
        <end position="1022"/>
    </location>
</feature>
<dbReference type="Pfam" id="PF00057">
    <property type="entry name" value="Ldl_recept_a"/>
    <property type="match status" value="11"/>
</dbReference>
<dbReference type="PROSITE" id="PS01186">
    <property type="entry name" value="EGF_2"/>
    <property type="match status" value="3"/>
</dbReference>
<feature type="signal peptide" evidence="18">
    <location>
        <begin position="1"/>
        <end position="19"/>
    </location>
</feature>
<evidence type="ECO:0000256" key="3">
    <source>
        <dbReference type="ARBA" id="ARBA00022536"/>
    </source>
</evidence>
<dbReference type="InterPro" id="IPR051221">
    <property type="entry name" value="LDLR-related"/>
</dbReference>
<keyword evidence="6 18" id="KW-0732">Signal</keyword>
<feature type="disulfide bond" evidence="14">
    <location>
        <begin position="1038"/>
        <end position="1050"/>
    </location>
</feature>
<evidence type="ECO:0000256" key="16">
    <source>
        <dbReference type="SAM" id="MobiDB-lite"/>
    </source>
</evidence>
<evidence type="ECO:0000313" key="21">
    <source>
        <dbReference type="Proteomes" id="UP001054837"/>
    </source>
</evidence>
<feature type="disulfide bond" evidence="14">
    <location>
        <begin position="976"/>
        <end position="991"/>
    </location>
</feature>
<keyword evidence="5 17" id="KW-0812">Transmembrane</keyword>
<feature type="transmembrane region" description="Helical" evidence="17">
    <location>
        <begin position="1647"/>
        <end position="1668"/>
    </location>
</feature>
<dbReference type="PROSITE" id="PS00022">
    <property type="entry name" value="EGF_1"/>
    <property type="match status" value="1"/>
</dbReference>
<dbReference type="EMBL" id="BPLQ01007033">
    <property type="protein sequence ID" value="GIY27203.1"/>
    <property type="molecule type" value="Genomic_DNA"/>
</dbReference>
<dbReference type="FunFam" id="2.10.25.10:FF:000009">
    <property type="entry name" value="Low-density lipoprotein receptor isoform 1"/>
    <property type="match status" value="2"/>
</dbReference>
<accession>A0AAV4RXZ0</accession>
<dbReference type="InterPro" id="IPR001881">
    <property type="entry name" value="EGF-like_Ca-bd_dom"/>
</dbReference>
<evidence type="ECO:0000256" key="9">
    <source>
        <dbReference type="ARBA" id="ARBA00023136"/>
    </source>
</evidence>
<dbReference type="Pfam" id="PF14670">
    <property type="entry name" value="FXa_inhibition"/>
    <property type="match status" value="2"/>
</dbReference>
<feature type="disulfide bond" evidence="14">
    <location>
        <begin position="150"/>
        <end position="168"/>
    </location>
</feature>
<dbReference type="Pfam" id="PF07645">
    <property type="entry name" value="EGF_CA"/>
    <property type="match status" value="1"/>
</dbReference>
<dbReference type="PROSITE" id="PS51120">
    <property type="entry name" value="LDLRB"/>
    <property type="match status" value="6"/>
</dbReference>
<evidence type="ECO:0000313" key="20">
    <source>
        <dbReference type="EMBL" id="GIY27203.1"/>
    </source>
</evidence>
<feature type="disulfide bond" evidence="14">
    <location>
        <begin position="123"/>
        <end position="138"/>
    </location>
</feature>
<dbReference type="SUPFAM" id="SSF57196">
    <property type="entry name" value="EGF/Laminin"/>
    <property type="match status" value="4"/>
</dbReference>
<evidence type="ECO:0000256" key="12">
    <source>
        <dbReference type="ARBA" id="ARBA00023180"/>
    </source>
</evidence>
<feature type="disulfide bond" evidence="14">
    <location>
        <begin position="1016"/>
        <end position="1031"/>
    </location>
</feature>
<feature type="domain" description="EGF-like" evidence="19">
    <location>
        <begin position="217"/>
        <end position="254"/>
    </location>
</feature>
<feature type="repeat" description="LDL-receptor class B" evidence="15">
    <location>
        <begin position="300"/>
        <end position="343"/>
    </location>
</feature>
<feature type="disulfide bond" evidence="14">
    <location>
        <begin position="85"/>
        <end position="100"/>
    </location>
</feature>
<dbReference type="PROSITE" id="PS01187">
    <property type="entry name" value="EGF_CA"/>
    <property type="match status" value="2"/>
</dbReference>
<feature type="disulfide bond" evidence="14">
    <location>
        <begin position="111"/>
        <end position="129"/>
    </location>
</feature>
<sequence length="1788" mass="198501">MSRLLFTLLVLTLFNGVFSDVSCPDDWIDCGNGNCIAYLWHCDGDNDCGNLKDEENCDAVDKKKCLSSQFQCTSDGHCVPDTWRCDGEQDCEDHSDEHGCGNDTHCHGFKCKDNHCIPSSWKCDGRLDCLDGSDEELCSKDLCSETEFTCSSGTCLDRKRVCDVKKDCSDGSDEGRLCSVKCTNATCSQKCRQTPKGPECFCNDGFVLSKEGKTCEDIDECSTEGSCSQICSNLVGSYKCSCTDGYTLVNNTCQATGPEPILVFSTLYEIRAIFLRSKKYFPVHEAVHKAASVDVDPLESRVYWVEIGNYSAVYSTNIDGSGFSVVLNNGLMVPEDIAVDYITRNLYFTDSGLKQVLVCKIDGSMCHVLHSANIDRPRAIALDPSEGLVYWSDWGDNASGIYRSGMDGSRRFTLVSKEIKWPNGIAIDHTTNRLYWSDAKILTIEYITLDGRIRKVLVKNEVYHPYSLAVFEDSLYWSDWNTFSVETSNKFTGHKTSLMVRENGKHIMGVHVYHPVLANIKSNPCWAETCSHMCLMAPLNTFRCACPPGYTLAKNGRTCLIDGNYPMLLVNDDSKIYHIRPEAAGSNAISELPISHVGLIGRLAYDWKSKTLFFTDMKVPAIYSMNMTTFQRREVMKYHAQSPEGIAFDYRSGNLYWVDSGKGTVEVILTRTPKASVVASNLPQPMDIALVPNIGRMFVSTLGDVPSVRMYDMDGKNGRVISAIVGLPMALAVHPTASILYWADPRIGAVSSIDYMNPRSKPNTLKTGIGNVMSVTATEKYLYWTDSKYHVLHLRKHNESFSHTISLPGLKSGVVPRRVIYAAAPLSKRSFGSPDCTSNNGGCSYLCLTSPGGRTCVCPTGMLLSQDGITCADTKCSSTEFKCLKSEKCVRMDYVCDGIRDCPDGSDENCDGRFQKCPKNDFRCSNGRCILQTWKCDGSNDCGDNSDEAGCPPPMNCTKKEFTCADGKCVPSLWRCDGESDCKDGSDEVNCHTTVCDDATQLRCDHGQCIPISWACDGAPDCMDGTDEKDCSQKIDSCGSGEFKCKDGLCIDESMVCDWRKDCEDGSDEMNCSELNTTCKAGRFACNDGVTCIYMHEICDGYKDCNQGEDELTCNRTAVQCSDEEHFCKNNSNCIPKRWICDGENDCGDGADEPEDCGKDIHSMPVSNCEDYSCPVSGECIPWDKVCDEELDCGDLLDEGPLCSKACTGDSIGCAHKCQKTPQGSKCSCYKGFTLSEDGLACEDLDECDIPGHCSQFCNNTKGGYKCSCAEGFILEFDHRKCKAGGPEPYLTYMLPDEIRGVNLYKHQTIKSRKIAQASEMRGMDWDSSDGTWFWADWEKKTINSWQIGSGSAVLVNTTVRPHYLRRDWLTKNIYYTDDEGSIVCCTGDGRYCATVVKHAEFHVNSFDIAPTYSLMFWTVWMLKPEGFGKIERAELDGSHRTEIITTNTYWPSAVTVDHILQMIYWTDAKLRLLECSDFNGMKRRTLVSKNLDHAFSMTVFEDYVYWSDWFTSNLMRCNKFSGANISRIYHGSVKAEVLLVEHNATQPKGVNRCENSGCPNVCLPTQTSFVCKCDDHFVQLESGCEVNAAALPVESVNQTCPDNFCLQDVDCVIIRGRYVCKCSTSYRGDRCEVKVVLAENSGDASWVVGVVLALLFVGVIVMVTFFCRKNRDKLNKMGESVTVSFRNRRLSRRGSKLIDCEEDGANDELDLGKRSTKGLGFSNPFFGKKAKTQPSSKPEGGFKRWSSQDSGNSAFADDSASADEPSGFRVLDGPRRTTDRIVQIFKR</sequence>
<feature type="repeat" description="LDL-receptor class B" evidence="15">
    <location>
        <begin position="432"/>
        <end position="474"/>
    </location>
</feature>
<dbReference type="CDD" id="cd00112">
    <property type="entry name" value="LDLa"/>
    <property type="match status" value="11"/>
</dbReference>
<feature type="disulfide bond" evidence="14">
    <location>
        <begin position="936"/>
        <end position="951"/>
    </location>
</feature>
<dbReference type="PANTHER" id="PTHR22722:SF14">
    <property type="entry name" value="MEGALIN, ISOFORM A"/>
    <property type="match status" value="1"/>
</dbReference>
<feature type="disulfide bond" evidence="14">
    <location>
        <begin position="1057"/>
        <end position="1072"/>
    </location>
</feature>
<dbReference type="PROSITE" id="PS00010">
    <property type="entry name" value="ASX_HYDROXYL"/>
    <property type="match status" value="1"/>
</dbReference>
<comment type="caution">
    <text evidence="20">The sequence shown here is derived from an EMBL/GenBank/DDBJ whole genome shotgun (WGS) entry which is preliminary data.</text>
</comment>
<keyword evidence="8 17" id="KW-1133">Transmembrane helix</keyword>
<evidence type="ECO:0000256" key="2">
    <source>
        <dbReference type="ARBA" id="ARBA00022475"/>
    </source>
</evidence>
<evidence type="ECO:0000256" key="7">
    <source>
        <dbReference type="ARBA" id="ARBA00022737"/>
    </source>
</evidence>
<feature type="disulfide bond" evidence="14">
    <location>
        <begin position="1099"/>
        <end position="1114"/>
    </location>
</feature>
<feature type="repeat" description="LDL-receptor class B" evidence="15">
    <location>
        <begin position="387"/>
        <end position="431"/>
    </location>
</feature>
<keyword evidence="3 13" id="KW-0245">EGF-like domain</keyword>
<keyword evidence="10 13" id="KW-1015">Disulfide bond</keyword>
<dbReference type="PROSITE" id="PS01209">
    <property type="entry name" value="LDLRA_1"/>
    <property type="match status" value="6"/>
</dbReference>
<keyword evidence="21" id="KW-1185">Reference proteome</keyword>
<evidence type="ECO:0000256" key="6">
    <source>
        <dbReference type="ARBA" id="ARBA00022729"/>
    </source>
</evidence>
<dbReference type="SMART" id="SM00135">
    <property type="entry name" value="LY"/>
    <property type="match status" value="12"/>
</dbReference>
<dbReference type="InterPro" id="IPR049883">
    <property type="entry name" value="NOTCH1_EGF-like"/>
</dbReference>
<reference evidence="20 21" key="1">
    <citation type="submission" date="2021-06" db="EMBL/GenBank/DDBJ databases">
        <title>Caerostris darwini draft genome.</title>
        <authorList>
            <person name="Kono N."/>
            <person name="Arakawa K."/>
        </authorList>
    </citation>
    <scope>NUCLEOTIDE SEQUENCE [LARGE SCALE GENOMIC DNA]</scope>
</reference>
<evidence type="ECO:0000256" key="4">
    <source>
        <dbReference type="ARBA" id="ARBA00022583"/>
    </source>
</evidence>
<dbReference type="SUPFAM" id="SSF57424">
    <property type="entry name" value="LDL receptor-like module"/>
    <property type="match status" value="11"/>
</dbReference>
<feature type="disulfide bond" evidence="14">
    <location>
        <begin position="143"/>
        <end position="155"/>
    </location>
</feature>
<dbReference type="FunFam" id="4.10.400.10:FF:000034">
    <property type="entry name" value="Low-density lipoprotein receptor-related protein 2"/>
    <property type="match status" value="1"/>
</dbReference>
<proteinExistence type="predicted"/>
<feature type="chain" id="PRO_5043685852" evidence="18">
    <location>
        <begin position="20"/>
        <end position="1788"/>
    </location>
</feature>
<dbReference type="PROSITE" id="PS50026">
    <property type="entry name" value="EGF_3"/>
    <property type="match status" value="2"/>
</dbReference>
<dbReference type="Proteomes" id="UP001054837">
    <property type="component" value="Unassembled WGS sequence"/>
</dbReference>
<dbReference type="InterPro" id="IPR026823">
    <property type="entry name" value="cEGF"/>
</dbReference>
<dbReference type="PROSITE" id="PS50068">
    <property type="entry name" value="LDLRA_2"/>
    <property type="match status" value="12"/>
</dbReference>
<evidence type="ECO:0000256" key="11">
    <source>
        <dbReference type="ARBA" id="ARBA00023170"/>
    </source>
</evidence>
<feature type="disulfide bond" evidence="14">
    <location>
        <begin position="23"/>
        <end position="35"/>
    </location>
</feature>
<evidence type="ECO:0000259" key="19">
    <source>
        <dbReference type="PROSITE" id="PS50026"/>
    </source>
</evidence>
<feature type="compositionally biased region" description="Low complexity" evidence="16">
    <location>
        <begin position="1750"/>
        <end position="1764"/>
    </location>
</feature>
<evidence type="ECO:0000256" key="8">
    <source>
        <dbReference type="ARBA" id="ARBA00022989"/>
    </source>
</evidence>
<dbReference type="SUPFAM" id="SSF63825">
    <property type="entry name" value="YWTD domain"/>
    <property type="match status" value="3"/>
</dbReference>
<feature type="disulfide bond" evidence="14">
    <location>
        <begin position="42"/>
        <end position="57"/>
    </location>
</feature>
<dbReference type="GO" id="GO:0042562">
    <property type="term" value="F:hormone binding"/>
    <property type="evidence" value="ECO:0007669"/>
    <property type="project" value="TreeGrafter"/>
</dbReference>
<dbReference type="InterPro" id="IPR011042">
    <property type="entry name" value="6-blade_b-propeller_TolB-like"/>
</dbReference>
<feature type="repeat" description="LDL-receptor class B" evidence="15">
    <location>
        <begin position="1462"/>
        <end position="1504"/>
    </location>
</feature>
<dbReference type="CDD" id="cd00054">
    <property type="entry name" value="EGF_CA"/>
    <property type="match status" value="2"/>
</dbReference>
<dbReference type="Gene3D" id="4.10.400.10">
    <property type="entry name" value="Low-density Lipoprotein Receptor"/>
    <property type="match status" value="12"/>
</dbReference>
<protein>
    <submittedName>
        <fullName evidence="20">Vitellogenin receptor</fullName>
    </submittedName>
</protein>
<dbReference type="FunFam" id="2.120.10.30:FF:000241">
    <property type="entry name" value="Low-density lipoprotein receptor-related protein 6"/>
    <property type="match status" value="2"/>
</dbReference>
<dbReference type="InterPro" id="IPR000742">
    <property type="entry name" value="EGF"/>
</dbReference>
<feature type="disulfide bond" evidence="14">
    <location>
        <begin position="957"/>
        <end position="969"/>
    </location>
</feature>
<dbReference type="InterPro" id="IPR018097">
    <property type="entry name" value="EGF_Ca-bd_CS"/>
</dbReference>
<dbReference type="InterPro" id="IPR036055">
    <property type="entry name" value="LDL_receptor-like_sf"/>
</dbReference>
<evidence type="ECO:0000256" key="15">
    <source>
        <dbReference type="PROSITE-ProRule" id="PRU00461"/>
    </source>
</evidence>
<dbReference type="InterPro" id="IPR002172">
    <property type="entry name" value="LDrepeatLR_classA_rpt"/>
</dbReference>
<dbReference type="GO" id="GO:0043235">
    <property type="term" value="C:receptor complex"/>
    <property type="evidence" value="ECO:0007669"/>
    <property type="project" value="TreeGrafter"/>
</dbReference>
<dbReference type="GO" id="GO:0005509">
    <property type="term" value="F:calcium ion binding"/>
    <property type="evidence" value="ECO:0007669"/>
    <property type="project" value="InterPro"/>
</dbReference>
<dbReference type="InterPro" id="IPR000152">
    <property type="entry name" value="EGF-type_Asp/Asn_hydroxyl_site"/>
</dbReference>
<gene>
    <name evidence="20" type="primary">VgR</name>
    <name evidence="20" type="ORF">CDAR_22781</name>
</gene>
<feature type="disulfide bond" evidence="14">
    <location>
        <begin position="1045"/>
        <end position="1063"/>
    </location>
</feature>
<feature type="domain" description="EGF-like" evidence="19">
    <location>
        <begin position="1597"/>
        <end position="1633"/>
    </location>
</feature>
<feature type="disulfide bond" evidence="14">
    <location>
        <begin position="30"/>
        <end position="48"/>
    </location>
</feature>
<feature type="disulfide bond" evidence="13">
    <location>
        <begin position="221"/>
        <end position="231"/>
    </location>
</feature>
<dbReference type="SMART" id="SM00179">
    <property type="entry name" value="EGF_CA"/>
    <property type="match status" value="5"/>
</dbReference>
<keyword evidence="11 20" id="KW-0675">Receptor</keyword>
<dbReference type="PRINTS" id="PR00261">
    <property type="entry name" value="LDLRECEPTOR"/>
</dbReference>
<comment type="caution">
    <text evidence="13">Lacks conserved residue(s) required for the propagation of feature annotation.</text>
</comment>
<name>A0AAV4RXZ0_9ARAC</name>
<dbReference type="PANTHER" id="PTHR22722">
    <property type="entry name" value="LOW-DENSITY LIPOPROTEIN RECEPTOR-RELATED PROTEIN 2-RELATED"/>
    <property type="match status" value="1"/>
</dbReference>
<feature type="repeat" description="LDL-receptor class B" evidence="15">
    <location>
        <begin position="1414"/>
        <end position="1461"/>
    </location>
</feature>
<dbReference type="Gene3D" id="2.10.25.10">
    <property type="entry name" value="Laminin"/>
    <property type="match status" value="5"/>
</dbReference>
<dbReference type="InterPro" id="IPR009030">
    <property type="entry name" value="Growth_fac_rcpt_cys_sf"/>
</dbReference>
<evidence type="ECO:0000256" key="5">
    <source>
        <dbReference type="ARBA" id="ARBA00022692"/>
    </source>
</evidence>
<evidence type="ECO:0000256" key="18">
    <source>
        <dbReference type="SAM" id="SignalP"/>
    </source>
</evidence>
<keyword evidence="7" id="KW-0677">Repeat</keyword>
<feature type="repeat" description="LDL-receptor class B" evidence="15">
    <location>
        <begin position="344"/>
        <end position="386"/>
    </location>
</feature>
<dbReference type="GO" id="GO:0016324">
    <property type="term" value="C:apical plasma membrane"/>
    <property type="evidence" value="ECO:0007669"/>
    <property type="project" value="TreeGrafter"/>
</dbReference>
<dbReference type="Pfam" id="PF00058">
    <property type="entry name" value="Ldl_recept_b"/>
    <property type="match status" value="5"/>
</dbReference>
<keyword evidence="4" id="KW-0254">Endocytosis</keyword>
<evidence type="ECO:0000256" key="1">
    <source>
        <dbReference type="ARBA" id="ARBA00004251"/>
    </source>
</evidence>
<dbReference type="GO" id="GO:0006898">
    <property type="term" value="P:receptor-mediated endocytosis"/>
    <property type="evidence" value="ECO:0007669"/>
    <property type="project" value="TreeGrafter"/>
</dbReference>